<dbReference type="Gene3D" id="3.30.1240.10">
    <property type="match status" value="1"/>
</dbReference>
<reference evidence="2 3" key="1">
    <citation type="submission" date="2017-12" db="EMBL/GenBank/DDBJ databases">
        <title>Phylogenetic diversity of female urinary microbiome.</title>
        <authorList>
            <person name="Thomas-White K."/>
            <person name="Wolfe A.J."/>
        </authorList>
    </citation>
    <scope>NUCLEOTIDE SEQUENCE [LARGE SCALE GENOMIC DNA]</scope>
    <source>
        <strain evidence="2 3">UMB0319</strain>
    </source>
</reference>
<comment type="caution">
    <text evidence="2">The sequence shown here is derived from an EMBL/GenBank/DDBJ whole genome shotgun (WGS) entry which is preliminary data.</text>
</comment>
<keyword evidence="2" id="KW-0378">Hydrolase</keyword>
<dbReference type="InterPro" id="IPR023214">
    <property type="entry name" value="HAD_sf"/>
</dbReference>
<dbReference type="SFLD" id="SFLDS00003">
    <property type="entry name" value="Haloacid_Dehalogenase"/>
    <property type="match status" value="1"/>
</dbReference>
<protein>
    <submittedName>
        <fullName evidence="2">Cof-type HAD-IIB family hydrolase</fullName>
    </submittedName>
</protein>
<dbReference type="InterPro" id="IPR036412">
    <property type="entry name" value="HAD-like_sf"/>
</dbReference>
<dbReference type="Pfam" id="PF08282">
    <property type="entry name" value="Hydrolase_3"/>
    <property type="match status" value="1"/>
</dbReference>
<dbReference type="AlphaFoldDB" id="A0A2I1KV68"/>
<dbReference type="EMBL" id="PKHA01000001">
    <property type="protein sequence ID" value="PKY99509.1"/>
    <property type="molecule type" value="Genomic_DNA"/>
</dbReference>
<accession>A0A2I1KV68</accession>
<dbReference type="PANTHER" id="PTHR10000">
    <property type="entry name" value="PHOSPHOSERINE PHOSPHATASE"/>
    <property type="match status" value="1"/>
</dbReference>
<proteinExistence type="predicted"/>
<dbReference type="GO" id="GO:0000287">
    <property type="term" value="F:magnesium ion binding"/>
    <property type="evidence" value="ECO:0007669"/>
    <property type="project" value="TreeGrafter"/>
</dbReference>
<gene>
    <name evidence="2" type="ORF">CYJ26_01025</name>
</gene>
<dbReference type="SFLD" id="SFLDG01140">
    <property type="entry name" value="C2.B:_Phosphomannomutase_and_P"/>
    <property type="match status" value="1"/>
</dbReference>
<dbReference type="GO" id="GO:0016791">
    <property type="term" value="F:phosphatase activity"/>
    <property type="evidence" value="ECO:0007669"/>
    <property type="project" value="TreeGrafter"/>
</dbReference>
<dbReference type="InterPro" id="IPR000150">
    <property type="entry name" value="Cof"/>
</dbReference>
<evidence type="ECO:0000313" key="3">
    <source>
        <dbReference type="Proteomes" id="UP000234778"/>
    </source>
</evidence>
<name>A0A2I1KV68_9ACTO</name>
<sequence length="296" mass="31624">MRTADAPTPRSVITPLRPGTPAADASRLRLVVTDMDGTLLDGEGRVPSGLAEVVARLRERGIVFCPASGRQLANLRHTLGELVADTAIIAENGTIVVDGDRELFRDTITRQQAVTVIQTVRQLAGPGHGLDVGAVVATPQVAYVERTDESFLAEVDTYYASRQVVADLTALSLDDVLKVAVHDFVDAERLSAPHLAAAAPQLQTVVSGLHWTDLMSAKASKGRALAILQQRLGVTPAQTAVFGDYLNDVELFDEAEMTFAMANAHSDVLAAARFQAPANTEQGVLRVLEELLRAEA</sequence>
<evidence type="ECO:0000313" key="2">
    <source>
        <dbReference type="EMBL" id="PKY99509.1"/>
    </source>
</evidence>
<dbReference type="NCBIfam" id="TIGR00099">
    <property type="entry name" value="Cof-subfamily"/>
    <property type="match status" value="1"/>
</dbReference>
<dbReference type="PANTHER" id="PTHR10000:SF53">
    <property type="entry name" value="5-AMINO-6-(5-PHOSPHO-D-RIBITYLAMINO)URACIL PHOSPHATASE YBJI-RELATED"/>
    <property type="match status" value="1"/>
</dbReference>
<organism evidence="2 3">
    <name type="scientific">Actinomyces urogenitalis</name>
    <dbReference type="NCBI Taxonomy" id="103621"/>
    <lineage>
        <taxon>Bacteria</taxon>
        <taxon>Bacillati</taxon>
        <taxon>Actinomycetota</taxon>
        <taxon>Actinomycetes</taxon>
        <taxon>Actinomycetales</taxon>
        <taxon>Actinomycetaceae</taxon>
        <taxon>Actinomyces</taxon>
    </lineage>
</organism>
<evidence type="ECO:0000256" key="1">
    <source>
        <dbReference type="SAM" id="MobiDB-lite"/>
    </source>
</evidence>
<dbReference type="NCBIfam" id="TIGR01484">
    <property type="entry name" value="HAD-SF-IIB"/>
    <property type="match status" value="1"/>
</dbReference>
<dbReference type="InterPro" id="IPR006379">
    <property type="entry name" value="HAD-SF_hydro_IIB"/>
</dbReference>
<dbReference type="Gene3D" id="3.40.50.1000">
    <property type="entry name" value="HAD superfamily/HAD-like"/>
    <property type="match status" value="1"/>
</dbReference>
<dbReference type="GO" id="GO:0005829">
    <property type="term" value="C:cytosol"/>
    <property type="evidence" value="ECO:0007669"/>
    <property type="project" value="TreeGrafter"/>
</dbReference>
<dbReference type="SUPFAM" id="SSF56784">
    <property type="entry name" value="HAD-like"/>
    <property type="match status" value="1"/>
</dbReference>
<dbReference type="Proteomes" id="UP000234778">
    <property type="component" value="Unassembled WGS sequence"/>
</dbReference>
<feature type="region of interest" description="Disordered" evidence="1">
    <location>
        <begin position="1"/>
        <end position="20"/>
    </location>
</feature>
<dbReference type="CDD" id="cd07518">
    <property type="entry name" value="HAD_YbiV-Like"/>
    <property type="match status" value="1"/>
</dbReference>
<dbReference type="RefSeq" id="WP_024036381.1">
    <property type="nucleotide sequence ID" value="NZ_CP136961.1"/>
</dbReference>
<dbReference type="GeneID" id="81707530"/>